<reference evidence="2 3" key="1">
    <citation type="submission" date="2023-01" db="EMBL/GenBank/DDBJ databases">
        <title>Novel species of the genus Asticcacaulis isolated from rivers.</title>
        <authorList>
            <person name="Lu H."/>
        </authorList>
    </citation>
    <scope>NUCLEOTIDE SEQUENCE [LARGE SCALE GENOMIC DNA]</scope>
    <source>
        <strain evidence="2 3">LKC15W</strain>
    </source>
</reference>
<evidence type="ECO:0000313" key="3">
    <source>
        <dbReference type="Proteomes" id="UP001218579"/>
    </source>
</evidence>
<name>A0ABT5HHQ8_9CAUL</name>
<dbReference type="RefSeq" id="WP_272744101.1">
    <property type="nucleotide sequence ID" value="NZ_JAQQKV010000001.1"/>
</dbReference>
<proteinExistence type="predicted"/>
<feature type="transmembrane region" description="Helical" evidence="1">
    <location>
        <begin position="118"/>
        <end position="139"/>
    </location>
</feature>
<protein>
    <submittedName>
        <fullName evidence="2">Uncharacterized protein</fullName>
    </submittedName>
</protein>
<keyword evidence="1" id="KW-0472">Membrane</keyword>
<comment type="caution">
    <text evidence="2">The sequence shown here is derived from an EMBL/GenBank/DDBJ whole genome shotgun (WGS) entry which is preliminary data.</text>
</comment>
<keyword evidence="1" id="KW-1133">Transmembrane helix</keyword>
<gene>
    <name evidence="2" type="ORF">PQU98_06545</name>
</gene>
<evidence type="ECO:0000256" key="1">
    <source>
        <dbReference type="SAM" id="Phobius"/>
    </source>
</evidence>
<keyword evidence="3" id="KW-1185">Reference proteome</keyword>
<organism evidence="2 3">
    <name type="scientific">Asticcacaulis machinosus</name>
    <dbReference type="NCBI Taxonomy" id="2984211"/>
    <lineage>
        <taxon>Bacteria</taxon>
        <taxon>Pseudomonadati</taxon>
        <taxon>Pseudomonadota</taxon>
        <taxon>Alphaproteobacteria</taxon>
        <taxon>Caulobacterales</taxon>
        <taxon>Caulobacteraceae</taxon>
        <taxon>Asticcacaulis</taxon>
    </lineage>
</organism>
<sequence>MTIPLNRAPWHCWLIGALWAVWNVLAASDYIFSVTQREAYYRASGMTEAQVAYFSALPLWVTGAWTLSVWAGVISAGLFILRRGSALWGVVLSLLGTTAYGVYLYALSAGIAATGDMWFMPALIGVLMGALILYIRTLIKRNVLYSQ</sequence>
<feature type="transmembrane region" description="Helical" evidence="1">
    <location>
        <begin position="86"/>
        <end position="106"/>
    </location>
</feature>
<keyword evidence="1" id="KW-0812">Transmembrane</keyword>
<evidence type="ECO:0000313" key="2">
    <source>
        <dbReference type="EMBL" id="MDC7675779.1"/>
    </source>
</evidence>
<feature type="transmembrane region" description="Helical" evidence="1">
    <location>
        <begin position="52"/>
        <end position="79"/>
    </location>
</feature>
<dbReference type="EMBL" id="JAQQKV010000001">
    <property type="protein sequence ID" value="MDC7675779.1"/>
    <property type="molecule type" value="Genomic_DNA"/>
</dbReference>
<dbReference type="Proteomes" id="UP001218579">
    <property type="component" value="Unassembled WGS sequence"/>
</dbReference>
<accession>A0ABT5HHQ8</accession>
<feature type="transmembrane region" description="Helical" evidence="1">
    <location>
        <begin position="12"/>
        <end position="32"/>
    </location>
</feature>